<dbReference type="PROSITE" id="PS50088">
    <property type="entry name" value="ANK_REPEAT"/>
    <property type="match status" value="2"/>
</dbReference>
<sequence length="428" mass="48452">MDRRLAWVTQSIDALYSLIDKDPFILQKIEASSPYVHTPLHEASMFGKTLMAMELMVLMPSFTYKLNTRGYSPLHLAVENNQVEIALELVKFDPNLVRLRGRGGVTPLHLVVEKGGADLLTEFLMACPKSILDENVSGETALHMAVLNGRYEELKVLTGWLERMRQKGASSMERDILNRKDREGNTALHFAAYQNKHQAVKPLLECLSLDRNIQNKDGLTSLDILRANGRYMDKTTEKLIKSCGGKSKAALPKVKKPSEYLRSPVTFWEYCSIQITRYKSGISDGTRNALQVIIILITTATYTTALQPPRCENKEDSGSYDETCLVLWGFNTVSFFFSMFLNFILLPPGREYTWFYILIATPLCCSYGIAMMLNGETTAYFPILLVVATIVGFFCYLIFVFLKWKLSIQLRTIKPKSQMILEGLSTII</sequence>
<dbReference type="PANTHER" id="PTHR24128">
    <property type="entry name" value="HOMEOBOX PROTEIN WARIAI"/>
    <property type="match status" value="1"/>
</dbReference>
<protein>
    <submittedName>
        <fullName evidence="3">Uncharacterized protein</fullName>
    </submittedName>
</protein>
<keyword evidence="2" id="KW-0472">Membrane</keyword>
<feature type="transmembrane region" description="Helical" evidence="2">
    <location>
        <begin position="353"/>
        <end position="373"/>
    </location>
</feature>
<dbReference type="Pfam" id="PF12796">
    <property type="entry name" value="Ank_2"/>
    <property type="match status" value="1"/>
</dbReference>
<dbReference type="Gene3D" id="1.25.40.20">
    <property type="entry name" value="Ankyrin repeat-containing domain"/>
    <property type="match status" value="1"/>
</dbReference>
<name>R0H064_9BRAS</name>
<dbReference type="eggNOG" id="KOG0504">
    <property type="taxonomic scope" value="Eukaryota"/>
</dbReference>
<keyword evidence="2" id="KW-1133">Transmembrane helix</keyword>
<dbReference type="PANTHER" id="PTHR24128:SF39">
    <property type="entry name" value="ANKYRIN REPEAT FAMILY PROTEIN-RELATED"/>
    <property type="match status" value="1"/>
</dbReference>
<feature type="repeat" description="ANK" evidence="1">
    <location>
        <begin position="69"/>
        <end position="96"/>
    </location>
</feature>
<dbReference type="STRING" id="81985.R0H064"/>
<proteinExistence type="predicted"/>
<dbReference type="AlphaFoldDB" id="R0H064"/>
<dbReference type="Proteomes" id="UP000029121">
    <property type="component" value="Unassembled WGS sequence"/>
</dbReference>
<dbReference type="EMBL" id="KB870810">
    <property type="protein sequence ID" value="EOA22604.1"/>
    <property type="molecule type" value="Genomic_DNA"/>
</dbReference>
<organism evidence="3 4">
    <name type="scientific">Capsella rubella</name>
    <dbReference type="NCBI Taxonomy" id="81985"/>
    <lineage>
        <taxon>Eukaryota</taxon>
        <taxon>Viridiplantae</taxon>
        <taxon>Streptophyta</taxon>
        <taxon>Embryophyta</taxon>
        <taxon>Tracheophyta</taxon>
        <taxon>Spermatophyta</taxon>
        <taxon>Magnoliopsida</taxon>
        <taxon>eudicotyledons</taxon>
        <taxon>Gunneridae</taxon>
        <taxon>Pentapetalae</taxon>
        <taxon>rosids</taxon>
        <taxon>malvids</taxon>
        <taxon>Brassicales</taxon>
        <taxon>Brassicaceae</taxon>
        <taxon>Camelineae</taxon>
        <taxon>Capsella</taxon>
    </lineage>
</organism>
<feature type="transmembrane region" description="Helical" evidence="2">
    <location>
        <begin position="379"/>
        <end position="402"/>
    </location>
</feature>
<keyword evidence="4" id="KW-1185">Reference proteome</keyword>
<feature type="repeat" description="ANK" evidence="1">
    <location>
        <begin position="183"/>
        <end position="205"/>
    </location>
</feature>
<dbReference type="OrthoDB" id="674805at2759"/>
<feature type="transmembrane region" description="Helical" evidence="2">
    <location>
        <begin position="325"/>
        <end position="346"/>
    </location>
</feature>
<dbReference type="KEGG" id="crb:17882287"/>
<dbReference type="InterPro" id="IPR036770">
    <property type="entry name" value="Ankyrin_rpt-contain_sf"/>
</dbReference>
<dbReference type="SMART" id="SM00248">
    <property type="entry name" value="ANK"/>
    <property type="match status" value="5"/>
</dbReference>
<dbReference type="PROSITE" id="PS50297">
    <property type="entry name" value="ANK_REP_REGION"/>
    <property type="match status" value="2"/>
</dbReference>
<dbReference type="SUPFAM" id="SSF48403">
    <property type="entry name" value="Ankyrin repeat"/>
    <property type="match status" value="1"/>
</dbReference>
<dbReference type="InterPro" id="IPR002110">
    <property type="entry name" value="Ankyrin_rpt"/>
</dbReference>
<evidence type="ECO:0000256" key="2">
    <source>
        <dbReference type="SAM" id="Phobius"/>
    </source>
</evidence>
<gene>
    <name evidence="3" type="ORF">CARUB_v10003271mg</name>
</gene>
<keyword evidence="1" id="KW-0040">ANK repeat</keyword>
<evidence type="ECO:0000256" key="1">
    <source>
        <dbReference type="PROSITE-ProRule" id="PRU00023"/>
    </source>
</evidence>
<accession>R0H064</accession>
<keyword evidence="2" id="KW-0812">Transmembrane</keyword>
<reference evidence="4" key="1">
    <citation type="journal article" date="2013" name="Nat. Genet.">
        <title>The Capsella rubella genome and the genomic consequences of rapid mating system evolution.</title>
        <authorList>
            <person name="Slotte T."/>
            <person name="Hazzouri K.M."/>
            <person name="Agren J.A."/>
            <person name="Koenig D."/>
            <person name="Maumus F."/>
            <person name="Guo Y.L."/>
            <person name="Steige K."/>
            <person name="Platts A.E."/>
            <person name="Escobar J.S."/>
            <person name="Newman L.K."/>
            <person name="Wang W."/>
            <person name="Mandakova T."/>
            <person name="Vello E."/>
            <person name="Smith L.M."/>
            <person name="Henz S.R."/>
            <person name="Steffen J."/>
            <person name="Takuno S."/>
            <person name="Brandvain Y."/>
            <person name="Coop G."/>
            <person name="Andolfatto P."/>
            <person name="Hu T.T."/>
            <person name="Blanchette M."/>
            <person name="Clark R.M."/>
            <person name="Quesneville H."/>
            <person name="Nordborg M."/>
            <person name="Gaut B.S."/>
            <person name="Lysak M.A."/>
            <person name="Jenkins J."/>
            <person name="Grimwood J."/>
            <person name="Chapman J."/>
            <person name="Prochnik S."/>
            <person name="Shu S."/>
            <person name="Rokhsar D."/>
            <person name="Schmutz J."/>
            <person name="Weigel D."/>
            <person name="Wright S.I."/>
        </authorList>
    </citation>
    <scope>NUCLEOTIDE SEQUENCE [LARGE SCALE GENOMIC DNA]</scope>
    <source>
        <strain evidence="4">cv. Monte Gargano</strain>
    </source>
</reference>
<evidence type="ECO:0000313" key="3">
    <source>
        <dbReference type="EMBL" id="EOA22604.1"/>
    </source>
</evidence>
<feature type="transmembrane region" description="Helical" evidence="2">
    <location>
        <begin position="288"/>
        <end position="305"/>
    </location>
</feature>
<dbReference type="Pfam" id="PF00023">
    <property type="entry name" value="Ank"/>
    <property type="match status" value="1"/>
</dbReference>
<evidence type="ECO:0000313" key="4">
    <source>
        <dbReference type="Proteomes" id="UP000029121"/>
    </source>
</evidence>